<dbReference type="PANTHER" id="PTHR44591">
    <property type="entry name" value="STRESS RESPONSE REGULATOR PROTEIN 1"/>
    <property type="match status" value="1"/>
</dbReference>
<dbReference type="InterPro" id="IPR011006">
    <property type="entry name" value="CheY-like_superfamily"/>
</dbReference>
<protein>
    <recommendedName>
        <fullName evidence="7">Adenylate/guanylate cyclase</fullName>
    </recommendedName>
</protein>
<dbReference type="GO" id="GO:0009190">
    <property type="term" value="P:cyclic nucleotide biosynthetic process"/>
    <property type="evidence" value="ECO:0007669"/>
    <property type="project" value="InterPro"/>
</dbReference>
<evidence type="ECO:0000256" key="2">
    <source>
        <dbReference type="PROSITE-ProRule" id="PRU00169"/>
    </source>
</evidence>
<organism evidence="5 6">
    <name type="scientific">Candidatus Magnetoglobus multicellularis str. Araruama</name>
    <dbReference type="NCBI Taxonomy" id="890399"/>
    <lineage>
        <taxon>Bacteria</taxon>
        <taxon>Pseudomonadati</taxon>
        <taxon>Thermodesulfobacteriota</taxon>
        <taxon>Desulfobacteria</taxon>
        <taxon>Desulfobacterales</taxon>
        <taxon>Desulfobacteraceae</taxon>
        <taxon>Candidatus Magnetoglobus</taxon>
    </lineage>
</organism>
<dbReference type="GO" id="GO:0000160">
    <property type="term" value="P:phosphorelay signal transduction system"/>
    <property type="evidence" value="ECO:0007669"/>
    <property type="project" value="InterPro"/>
</dbReference>
<evidence type="ECO:0008006" key="7">
    <source>
        <dbReference type="Google" id="ProtNLM"/>
    </source>
</evidence>
<dbReference type="AlphaFoldDB" id="A0A1V1PCK6"/>
<keyword evidence="1 2" id="KW-0597">Phosphoprotein</keyword>
<feature type="domain" description="Response regulatory" evidence="3">
    <location>
        <begin position="341"/>
        <end position="458"/>
    </location>
</feature>
<evidence type="ECO:0000313" key="5">
    <source>
        <dbReference type="EMBL" id="ETR72540.1"/>
    </source>
</evidence>
<dbReference type="InterPro" id="IPR050595">
    <property type="entry name" value="Bact_response_regulator"/>
</dbReference>
<gene>
    <name evidence="5" type="ORF">OMM_01645</name>
</gene>
<dbReference type="PROSITE" id="PS50125">
    <property type="entry name" value="GUANYLATE_CYCLASE_2"/>
    <property type="match status" value="1"/>
</dbReference>
<feature type="modified residue" description="4-aspartylphosphate" evidence="2">
    <location>
        <position position="391"/>
    </location>
</feature>
<accession>A0A1V1PCK6</accession>
<feature type="domain" description="Response regulatory" evidence="3">
    <location>
        <begin position="178"/>
        <end position="295"/>
    </location>
</feature>
<dbReference type="EMBL" id="ATBP01000138">
    <property type="protein sequence ID" value="ETR72540.1"/>
    <property type="molecule type" value="Genomic_DNA"/>
</dbReference>
<dbReference type="Pfam" id="PF00072">
    <property type="entry name" value="Response_reg"/>
    <property type="match status" value="3"/>
</dbReference>
<comment type="caution">
    <text evidence="2">Lacks conserved residue(s) required for the propagation of feature annotation.</text>
</comment>
<dbReference type="PANTHER" id="PTHR44591:SF3">
    <property type="entry name" value="RESPONSE REGULATORY DOMAIN-CONTAINING PROTEIN"/>
    <property type="match status" value="1"/>
</dbReference>
<dbReference type="InterPro" id="IPR001054">
    <property type="entry name" value="A/G_cyclase"/>
</dbReference>
<feature type="domain" description="Guanylate cyclase" evidence="4">
    <location>
        <begin position="521"/>
        <end position="653"/>
    </location>
</feature>
<dbReference type="Gene3D" id="3.40.50.2300">
    <property type="match status" value="3"/>
</dbReference>
<feature type="domain" description="Response regulatory" evidence="3">
    <location>
        <begin position="20"/>
        <end position="138"/>
    </location>
</feature>
<name>A0A1V1PCK6_9BACT</name>
<dbReference type="Pfam" id="PF00211">
    <property type="entry name" value="Guanylate_cyc"/>
    <property type="match status" value="1"/>
</dbReference>
<dbReference type="GO" id="GO:0004016">
    <property type="term" value="F:adenylate cyclase activity"/>
    <property type="evidence" value="ECO:0007669"/>
    <property type="project" value="UniProtKB-ARBA"/>
</dbReference>
<proteinExistence type="predicted"/>
<dbReference type="PROSITE" id="PS50110">
    <property type="entry name" value="RESPONSE_REGULATORY"/>
    <property type="match status" value="3"/>
</dbReference>
<evidence type="ECO:0000259" key="3">
    <source>
        <dbReference type="PROSITE" id="PS50110"/>
    </source>
</evidence>
<evidence type="ECO:0000259" key="4">
    <source>
        <dbReference type="PROSITE" id="PS50125"/>
    </source>
</evidence>
<evidence type="ECO:0000313" key="6">
    <source>
        <dbReference type="Proteomes" id="UP000189670"/>
    </source>
</evidence>
<dbReference type="SUPFAM" id="SSF52172">
    <property type="entry name" value="CheY-like"/>
    <property type="match status" value="3"/>
</dbReference>
<dbReference type="Gene3D" id="3.30.70.1230">
    <property type="entry name" value="Nucleotide cyclase"/>
    <property type="match status" value="1"/>
</dbReference>
<reference evidence="6" key="1">
    <citation type="submission" date="2012-11" db="EMBL/GenBank/DDBJ databases">
        <authorList>
            <person name="Lucero-Rivera Y.E."/>
            <person name="Tovar-Ramirez D."/>
        </authorList>
    </citation>
    <scope>NUCLEOTIDE SEQUENCE [LARGE SCALE GENOMIC DNA]</scope>
    <source>
        <strain evidence="6">Araruama</strain>
    </source>
</reference>
<dbReference type="InterPro" id="IPR001789">
    <property type="entry name" value="Sig_transdc_resp-reg_receiver"/>
</dbReference>
<dbReference type="InterPro" id="IPR029787">
    <property type="entry name" value="Nucleotide_cyclase"/>
</dbReference>
<dbReference type="Proteomes" id="UP000189670">
    <property type="component" value="Unassembled WGS sequence"/>
</dbReference>
<dbReference type="SUPFAM" id="SSF55073">
    <property type="entry name" value="Nucleotide cyclase"/>
    <property type="match status" value="1"/>
</dbReference>
<evidence type="ECO:0000256" key="1">
    <source>
        <dbReference type="ARBA" id="ARBA00022553"/>
    </source>
</evidence>
<dbReference type="SMART" id="SM00448">
    <property type="entry name" value="REC"/>
    <property type="match status" value="3"/>
</dbReference>
<comment type="caution">
    <text evidence="5">The sequence shown here is derived from an EMBL/GenBank/DDBJ whole genome shotgun (WGS) entry which is preliminary data.</text>
</comment>
<feature type="modified residue" description="4-aspartylphosphate" evidence="2">
    <location>
        <position position="228"/>
    </location>
</feature>
<sequence>MNKQHHFQIDSHEAIDTKHHIYIVDTDIDNQKMLANKLEMNNFQISTVTTIIDAFQMIEASSMPDLILLATTKSESLDIQKLILFREKFPQNILPIIVFAAKRHLSKDIVQFFQAGINDYISKPVVVQELFARISTHISMSLQSKRSKEMAIHEYLETIQTQEKINQIREKYEDRHIKVLMVDDQVVSGKTVSGMFANENDIDFYFCNDERKAIKTAERILPHVILQDIEMPHINGLILVCMYKQNKRIRSIPVIILSSRNDNSSKCCSFSAGACDFIVKPPNRHVLLDRIRYHAQKCFHENDSTMSKKSTALNTTPTVRPGKINIDDYRQTKNRHESSIKVLLVDDQAFIGKVVGKFLENEKDIDYFFCQDPLKAIDVALEIKPTVIIQDLTMPEIDGLSMIKAFREVKELKRTPLVMLSSQEKAMVKDDAFTLGANDYIVKPPDRIELIARIRYHSKAYNTILQLDDAYKEVKLQRTELEIRNNFIKKTFGRYLSDNIVSSILDTPEGMALGGEKRKVTILMSDLRGFTTIAENLKPEMVLSILNIYLEIMTEIVLKYDGTIDEIIGDAILVIFGAPIYQEDDAIRAVACALEMQTSMEKVNQKNLEYGYPKLQMGIGINTGEVVVGNIGSDMRSKYGIVGSNVNLTSRIESYTVGNQVFISESTYQECGSRLTVNHSMKVMPKGVNKPINIYDITGIAGEYKLNLPKRKPIRLNPLKHPKDITLSILDGKDTGTETYKGKVLKTAENVMHIQTSVSLNQLTNIKIVLWNCSGEPIDGDIYAKVVACNECQEGTYEVNLTSISQNAEKELQSWSIITL</sequence>
<dbReference type="CDD" id="cd07302">
    <property type="entry name" value="CHD"/>
    <property type="match status" value="1"/>
</dbReference>
<dbReference type="SMART" id="SM00044">
    <property type="entry name" value="CYCc"/>
    <property type="match status" value="1"/>
</dbReference>